<dbReference type="InterPro" id="IPR006680">
    <property type="entry name" value="Amidohydro-rel"/>
</dbReference>
<dbReference type="PIRSF" id="PIRSF038994">
    <property type="entry name" value="NagA"/>
    <property type="match status" value="1"/>
</dbReference>
<name>A0ABY4EUT6_9BACI</name>
<evidence type="ECO:0000256" key="3">
    <source>
        <dbReference type="ARBA" id="ARBA00022801"/>
    </source>
</evidence>
<keyword evidence="2" id="KW-0479">Metal-binding</keyword>
<feature type="domain" description="Amidohydrolase-related" evidence="5">
    <location>
        <begin position="44"/>
        <end position="377"/>
    </location>
</feature>
<evidence type="ECO:0000259" key="5">
    <source>
        <dbReference type="Pfam" id="PF01979"/>
    </source>
</evidence>
<dbReference type="EMBL" id="CP095072">
    <property type="protein sequence ID" value="UOQ47643.1"/>
    <property type="molecule type" value="Genomic_DNA"/>
</dbReference>
<proteinExistence type="inferred from homology"/>
<dbReference type="RefSeq" id="WP_244716981.1">
    <property type="nucleotide sequence ID" value="NZ_CP095072.1"/>
</dbReference>
<comment type="similarity">
    <text evidence="1 4">Belongs to the metallo-dependent hydrolases superfamily. NagA family.</text>
</comment>
<keyword evidence="4" id="KW-0119">Carbohydrate metabolism</keyword>
<protein>
    <submittedName>
        <fullName evidence="6">Amidohydrolase family protein</fullName>
    </submittedName>
</protein>
<dbReference type="PANTHER" id="PTHR11113:SF14">
    <property type="entry name" value="N-ACETYLGLUCOSAMINE-6-PHOSPHATE DEACETYLASE"/>
    <property type="match status" value="1"/>
</dbReference>
<gene>
    <name evidence="6" type="ORF">MUN88_16525</name>
</gene>
<dbReference type="PANTHER" id="PTHR11113">
    <property type="entry name" value="N-ACETYLGLUCOSAMINE-6-PHOSPHATE DEACETYLASE"/>
    <property type="match status" value="1"/>
</dbReference>
<dbReference type="InterPro" id="IPR003764">
    <property type="entry name" value="GlcNAc_6-P_deAcase"/>
</dbReference>
<keyword evidence="7" id="KW-1185">Reference proteome</keyword>
<keyword evidence="3 4" id="KW-0378">Hydrolase</keyword>
<evidence type="ECO:0000313" key="6">
    <source>
        <dbReference type="EMBL" id="UOQ47643.1"/>
    </source>
</evidence>
<dbReference type="SUPFAM" id="SSF51556">
    <property type="entry name" value="Metallo-dependent hydrolases"/>
    <property type="match status" value="1"/>
</dbReference>
<organism evidence="6 7">
    <name type="scientific">Gracilibacillus caseinilyticus</name>
    <dbReference type="NCBI Taxonomy" id="2932256"/>
    <lineage>
        <taxon>Bacteria</taxon>
        <taxon>Bacillati</taxon>
        <taxon>Bacillota</taxon>
        <taxon>Bacilli</taxon>
        <taxon>Bacillales</taxon>
        <taxon>Bacillaceae</taxon>
        <taxon>Gracilibacillus</taxon>
    </lineage>
</organism>
<evidence type="ECO:0000256" key="2">
    <source>
        <dbReference type="ARBA" id="ARBA00022723"/>
    </source>
</evidence>
<reference evidence="6 7" key="1">
    <citation type="submission" date="2022-04" db="EMBL/GenBank/DDBJ databases">
        <title>Gracilibacillus sp. isolated from saltern.</title>
        <authorList>
            <person name="Won M."/>
            <person name="Lee C.-M."/>
            <person name="Woen H.-Y."/>
            <person name="Kwon S.-W."/>
        </authorList>
    </citation>
    <scope>NUCLEOTIDE SEQUENCE [LARGE SCALE GENOMIC DNA]</scope>
    <source>
        <strain evidence="6 7">SSWR10-1</strain>
    </source>
</reference>
<dbReference type="InterPro" id="IPR032466">
    <property type="entry name" value="Metal_Hydrolase"/>
</dbReference>
<dbReference type="Proteomes" id="UP000831782">
    <property type="component" value="Chromosome"/>
</dbReference>
<dbReference type="Pfam" id="PF01979">
    <property type="entry name" value="Amidohydro_1"/>
    <property type="match status" value="1"/>
</dbReference>
<evidence type="ECO:0000313" key="7">
    <source>
        <dbReference type="Proteomes" id="UP000831782"/>
    </source>
</evidence>
<accession>A0ABY4EUT6</accession>
<sequence length="383" mass="41847">MASSNVIKGIHYKSRRPIEITVEEEKILAIKEVKNPNTDSLPTIAPGLVDLQINGYEGRDFNSHPLSKQLIKEASYALFKEGVTSYYPTIITNGDQEIKESAETITQACDEDELVAKTVAGIHLEGPFISPEDGPRGAHGQEYVKAPDWSLFKKWQAAANGNIKLLTLSPEWSNASEFIRQCENSGVKVSVGHTAATSQQIRSAVESGAVMSTHLGNGAHLMLPRHPNYIWEQLAQDELWNCCIADGFHLPESVLKVIFKVKKERAILVSDAVFLSGLEPGTYKTHIGGEVVLTEAGKLHLAENPDLLAGSVQMLQDGIKNLVDFGICTFAEAWDAASIHPARLMNLSVEKGLEEGAPADFVLLQDGQVNQTVKAGYTVFERC</sequence>
<evidence type="ECO:0000256" key="4">
    <source>
        <dbReference type="PIRNR" id="PIRNR038994"/>
    </source>
</evidence>
<evidence type="ECO:0000256" key="1">
    <source>
        <dbReference type="ARBA" id="ARBA00010716"/>
    </source>
</evidence>
<dbReference type="Gene3D" id="3.20.20.140">
    <property type="entry name" value="Metal-dependent hydrolases"/>
    <property type="match status" value="1"/>
</dbReference>